<keyword evidence="2" id="KW-1185">Reference proteome</keyword>
<accession>A0A1K2IVP1</accession>
<proteinExistence type="predicted"/>
<gene>
    <name evidence="1" type="ORF">SAMN05216324_11972</name>
</gene>
<protein>
    <submittedName>
        <fullName evidence="1">Uncharacterized protein</fullName>
    </submittedName>
</protein>
<reference evidence="2" key="1">
    <citation type="submission" date="2016-10" db="EMBL/GenBank/DDBJ databases">
        <authorList>
            <person name="Varghese N."/>
            <person name="Submissions S."/>
        </authorList>
    </citation>
    <scope>NUCLEOTIDE SEQUENCE [LARGE SCALE GENOMIC DNA]</scope>
    <source>
        <strain evidence="2">SUR2</strain>
    </source>
</reference>
<dbReference type="Proteomes" id="UP000182034">
    <property type="component" value="Unassembled WGS sequence"/>
</dbReference>
<dbReference type="AlphaFoldDB" id="A0A1K2IVP1"/>
<evidence type="ECO:0000313" key="2">
    <source>
        <dbReference type="Proteomes" id="UP000182034"/>
    </source>
</evidence>
<dbReference type="OrthoDB" id="1260832at2"/>
<dbReference type="EMBL" id="FPKW01000019">
    <property type="protein sequence ID" value="SFZ96431.1"/>
    <property type="molecule type" value="Genomic_DNA"/>
</dbReference>
<name>A0A1K2IVP1_9FLAO</name>
<sequence>MYKILLLILLVLYGVYRTIVYTLFYYIPIQNGLSHYRGKLNYNIYKANGTIEYVEYSDKDFSLLIELYNKRENFISIPNVNFPKEKIDEVNLYVSHRMENHNDMTRFHRANRFLNEARKQSYLALKISNLIAFFECLFSIKNEDRIAHNISMRSSEFLFIYDKTILKDGTYKTLKSSYDIRSKYVHGDKLKDAHSKIIDLQLYSVNLDNLARIVYNTILDNNLEIFNDNTNIKAYLESVHK</sequence>
<organism evidence="1 2">
    <name type="scientific">Chryseobacterium limigenitum</name>
    <dbReference type="NCBI Taxonomy" id="1612149"/>
    <lineage>
        <taxon>Bacteria</taxon>
        <taxon>Pseudomonadati</taxon>
        <taxon>Bacteroidota</taxon>
        <taxon>Flavobacteriia</taxon>
        <taxon>Flavobacteriales</taxon>
        <taxon>Weeksellaceae</taxon>
        <taxon>Chryseobacterium group</taxon>
        <taxon>Chryseobacterium</taxon>
    </lineage>
</organism>
<evidence type="ECO:0000313" key="1">
    <source>
        <dbReference type="EMBL" id="SFZ96431.1"/>
    </source>
</evidence>
<dbReference type="RefSeq" id="WP_139255515.1">
    <property type="nucleotide sequence ID" value="NZ_FPKW01000019.1"/>
</dbReference>